<organism evidence="5 6">
    <name type="scientific">Fusarium culmorum</name>
    <dbReference type="NCBI Taxonomy" id="5516"/>
    <lineage>
        <taxon>Eukaryota</taxon>
        <taxon>Fungi</taxon>
        <taxon>Dikarya</taxon>
        <taxon>Ascomycota</taxon>
        <taxon>Pezizomycotina</taxon>
        <taxon>Sordariomycetes</taxon>
        <taxon>Hypocreomycetidae</taxon>
        <taxon>Hypocreales</taxon>
        <taxon>Nectriaceae</taxon>
        <taxon>Fusarium</taxon>
    </lineage>
</organism>
<comment type="caution">
    <text evidence="5">The sequence shown here is derived from an EMBL/GenBank/DDBJ whole genome shotgun (WGS) entry which is preliminary data.</text>
</comment>
<comment type="subcellular location">
    <subcellularLocation>
        <location evidence="1">Nucleus</location>
    </subcellularLocation>
</comment>
<dbReference type="OrthoDB" id="3862662at2759"/>
<dbReference type="PROSITE" id="PS50048">
    <property type="entry name" value="ZN2_CY6_FUNGAL_2"/>
    <property type="match status" value="1"/>
</dbReference>
<dbReference type="InterPro" id="IPR036864">
    <property type="entry name" value="Zn2-C6_fun-type_DNA-bd_sf"/>
</dbReference>
<evidence type="ECO:0000256" key="1">
    <source>
        <dbReference type="ARBA" id="ARBA00004123"/>
    </source>
</evidence>
<dbReference type="CDD" id="cd00067">
    <property type="entry name" value="GAL4"/>
    <property type="match status" value="1"/>
</dbReference>
<name>A0A2T4H4V3_FUSCU</name>
<dbReference type="InterPro" id="IPR001138">
    <property type="entry name" value="Zn2Cys6_DnaBD"/>
</dbReference>
<dbReference type="AlphaFoldDB" id="A0A2T4H4V3"/>
<dbReference type="Proteomes" id="UP000241587">
    <property type="component" value="Unassembled WGS sequence"/>
</dbReference>
<gene>
    <name evidence="5" type="ORF">FCULG_00011237</name>
</gene>
<dbReference type="OMA" id="ASCHIAA"/>
<dbReference type="InterPro" id="IPR021858">
    <property type="entry name" value="Fun_TF"/>
</dbReference>
<dbReference type="Pfam" id="PF00172">
    <property type="entry name" value="Zn_clus"/>
    <property type="match status" value="1"/>
</dbReference>
<evidence type="ECO:0000256" key="2">
    <source>
        <dbReference type="ARBA" id="ARBA00023242"/>
    </source>
</evidence>
<feature type="compositionally biased region" description="Polar residues" evidence="3">
    <location>
        <begin position="82"/>
        <end position="96"/>
    </location>
</feature>
<dbReference type="EMBL" id="PVEM01000002">
    <property type="protein sequence ID" value="PTD10755.1"/>
    <property type="molecule type" value="Genomic_DNA"/>
</dbReference>
<dbReference type="SUPFAM" id="SSF57701">
    <property type="entry name" value="Zn2/Cys6 DNA-binding domain"/>
    <property type="match status" value="1"/>
</dbReference>
<dbReference type="PANTHER" id="PTHR37534:SF46">
    <property type="entry name" value="ZN(II)2CYS6 TRANSCRIPTION FACTOR (EUROFUNG)"/>
    <property type="match status" value="1"/>
</dbReference>
<accession>A0A2T4H4V3</accession>
<evidence type="ECO:0000313" key="5">
    <source>
        <dbReference type="EMBL" id="PTD10755.1"/>
    </source>
</evidence>
<dbReference type="GO" id="GO:0005634">
    <property type="term" value="C:nucleus"/>
    <property type="evidence" value="ECO:0007669"/>
    <property type="project" value="UniProtKB-SubCell"/>
</dbReference>
<feature type="domain" description="Zn(2)-C6 fungal-type" evidence="4">
    <location>
        <begin position="10"/>
        <end position="38"/>
    </location>
</feature>
<evidence type="ECO:0000259" key="4">
    <source>
        <dbReference type="PROSITE" id="PS50048"/>
    </source>
</evidence>
<feature type="region of interest" description="Disordered" evidence="3">
    <location>
        <begin position="72"/>
        <end position="96"/>
    </location>
</feature>
<evidence type="ECO:0000313" key="6">
    <source>
        <dbReference type="Proteomes" id="UP000241587"/>
    </source>
</evidence>
<proteinExistence type="predicted"/>
<keyword evidence="2" id="KW-0539">Nucleus</keyword>
<dbReference type="GO" id="GO:0000981">
    <property type="term" value="F:DNA-binding transcription factor activity, RNA polymerase II-specific"/>
    <property type="evidence" value="ECO:0007669"/>
    <property type="project" value="InterPro"/>
</dbReference>
<dbReference type="Gene3D" id="4.10.240.10">
    <property type="entry name" value="Zn(2)-C6 fungal-type DNA-binding domain"/>
    <property type="match status" value="1"/>
</dbReference>
<evidence type="ECO:0000256" key="3">
    <source>
        <dbReference type="SAM" id="MobiDB-lite"/>
    </source>
</evidence>
<dbReference type="GO" id="GO:0008270">
    <property type="term" value="F:zinc ion binding"/>
    <property type="evidence" value="ECO:0007669"/>
    <property type="project" value="InterPro"/>
</dbReference>
<dbReference type="Pfam" id="PF11951">
    <property type="entry name" value="Fungal_trans_2"/>
    <property type="match status" value="1"/>
</dbReference>
<dbReference type="SMART" id="SM00066">
    <property type="entry name" value="GAL4"/>
    <property type="match status" value="1"/>
</dbReference>
<sequence length="466" mass="52439">MEAASYHATACINCRRRGRKCDRTLPKCLSCEKRGVACEGYVTKWPGVAARGKLAGRSIPVADGSVIIAGAHSKARQRQPNRDASMTPTTSSTVNHVPSDEVDKFVQYYIADLSTIFFLGNGPSENPMFHYVLPLVDSVPPIRFALAGSASCHIAAKTSDELLEQKSLRLRLHATHLLREMLQSPNAAIDQTILASILMLAQLDVRRTFVISMRHVFGDCVEFQTHLKAAVAVIRNPCYDGSFNKYYFEQRLAWLDVMSSTTSQSPPNLTIAEVKVIIGRFNVNGQRQWSYDVFPCPIDLFEIIIEATFLFKTPHLDLDQVKSQAEDLGRRLYIWKCPTMSGPRKHMVEVWRLGIAAYLYRLFPDMTHRELEEPLLDQVLGLAESISPASSWSYALLWPIFQAVVTLGDGAQKEKDQIRSRLRIALETIGCRHHSNALDTLEIVWARSQEFDRFTISIPGRTIMLV</sequence>
<keyword evidence="6" id="KW-1185">Reference proteome</keyword>
<dbReference type="PANTHER" id="PTHR37534">
    <property type="entry name" value="TRANSCRIPTIONAL ACTIVATOR PROTEIN UGA3"/>
    <property type="match status" value="1"/>
</dbReference>
<protein>
    <recommendedName>
        <fullName evidence="4">Zn(2)-C6 fungal-type domain-containing protein</fullName>
    </recommendedName>
</protein>
<reference evidence="5 6" key="1">
    <citation type="submission" date="2018-02" db="EMBL/GenBank/DDBJ databases">
        <title>Fusarium culmorum secondary metabolites in fungal-bacterial-plant interactions.</title>
        <authorList>
            <person name="Schmidt R."/>
        </authorList>
    </citation>
    <scope>NUCLEOTIDE SEQUENCE [LARGE SCALE GENOMIC DNA]</scope>
    <source>
        <strain evidence="5 6">PV</strain>
    </source>
</reference>